<evidence type="ECO:0000259" key="7">
    <source>
        <dbReference type="Pfam" id="PF14693"/>
    </source>
</evidence>
<dbReference type="InterPro" id="IPR020057">
    <property type="entry name" value="Ribosomal_bL25_b-dom"/>
</dbReference>
<feature type="domain" description="Large ribosomal subunit protein bL25 L25" evidence="6">
    <location>
        <begin position="4"/>
        <end position="89"/>
    </location>
</feature>
<dbReference type="GO" id="GO:0006412">
    <property type="term" value="P:translation"/>
    <property type="evidence" value="ECO:0007669"/>
    <property type="project" value="UniProtKB-UniRule"/>
</dbReference>
<evidence type="ECO:0000313" key="9">
    <source>
        <dbReference type="Proteomes" id="UP000184301"/>
    </source>
</evidence>
<keyword evidence="2 5" id="KW-0694">RNA-binding</keyword>
<reference evidence="8 9" key="1">
    <citation type="submission" date="2016-11" db="EMBL/GenBank/DDBJ databases">
        <authorList>
            <person name="Jaros S."/>
            <person name="Januszkiewicz K."/>
            <person name="Wedrychowicz H."/>
        </authorList>
    </citation>
    <scope>NUCLEOTIDE SEQUENCE [LARGE SCALE GENOMIC DNA]</scope>
    <source>
        <strain evidence="8 9">DSM 15480</strain>
    </source>
</reference>
<dbReference type="InterPro" id="IPR037121">
    <property type="entry name" value="Ribosomal_bL25_C"/>
</dbReference>
<evidence type="ECO:0000256" key="1">
    <source>
        <dbReference type="ARBA" id="ARBA00022730"/>
    </source>
</evidence>
<dbReference type="PANTHER" id="PTHR33284">
    <property type="entry name" value="RIBOSOMAL PROTEIN L25/GLN-TRNA SYNTHETASE, ANTI-CODON-BINDING DOMAIN-CONTAINING PROTEIN"/>
    <property type="match status" value="1"/>
</dbReference>
<keyword evidence="4 5" id="KW-0687">Ribonucleoprotein</keyword>
<dbReference type="PANTHER" id="PTHR33284:SF1">
    <property type="entry name" value="RIBOSOMAL PROTEIN L25_GLN-TRNA SYNTHETASE, ANTI-CODON-BINDING DOMAIN-CONTAINING PROTEIN"/>
    <property type="match status" value="1"/>
</dbReference>
<dbReference type="STRING" id="1121950.SAMN02745243_03604"/>
<evidence type="ECO:0000256" key="3">
    <source>
        <dbReference type="ARBA" id="ARBA00022980"/>
    </source>
</evidence>
<dbReference type="Gene3D" id="2.170.120.20">
    <property type="entry name" value="Ribosomal protein L25, beta domain"/>
    <property type="match status" value="1"/>
</dbReference>
<evidence type="ECO:0000259" key="6">
    <source>
        <dbReference type="Pfam" id="PF01386"/>
    </source>
</evidence>
<sequence>MTTLKAEKRDLSKKAKALRRQGMVIGVVYGREMKDNIPIQISAVDATRFMKDHSKGSQTMLEVDGQSIDVLLKDTDFDPTTHQYLSVDFQALVADEKVTSTAPIILVNEDKTTGFLTHNLSELSYKALPSALIEKVEIDIEKIPVGTNLLVKDLEVAANKDIEILTPMDTSVVHIAEHQKHAAAAETEEAAEGESAVEA</sequence>
<dbReference type="InterPro" id="IPR020930">
    <property type="entry name" value="Ribosomal_uL5_bac-type"/>
</dbReference>
<comment type="function">
    <text evidence="5">This is one of the proteins that binds to the 5S RNA in the ribosome where it forms part of the central protuberance.</text>
</comment>
<dbReference type="GO" id="GO:0022625">
    <property type="term" value="C:cytosolic large ribosomal subunit"/>
    <property type="evidence" value="ECO:0007669"/>
    <property type="project" value="TreeGrafter"/>
</dbReference>
<dbReference type="NCBIfam" id="TIGR00731">
    <property type="entry name" value="bL25_bact_ctc"/>
    <property type="match status" value="1"/>
</dbReference>
<dbReference type="InterPro" id="IPR029751">
    <property type="entry name" value="Ribosomal_L25_dom"/>
</dbReference>
<dbReference type="Pfam" id="PF14693">
    <property type="entry name" value="Ribosomal_TL5_C"/>
    <property type="match status" value="1"/>
</dbReference>
<dbReference type="InterPro" id="IPR020056">
    <property type="entry name" value="Rbsml_bL25/Gln-tRNA_synth_N"/>
</dbReference>
<protein>
    <recommendedName>
        <fullName evidence="5">Large ribosomal subunit protein bL25</fullName>
    </recommendedName>
    <alternativeName>
        <fullName evidence="5">General stress protein CTC</fullName>
    </alternativeName>
</protein>
<dbReference type="OrthoDB" id="9790002at2"/>
<proteinExistence type="inferred from homology"/>
<dbReference type="GO" id="GO:0008097">
    <property type="term" value="F:5S rRNA binding"/>
    <property type="evidence" value="ECO:0007669"/>
    <property type="project" value="InterPro"/>
</dbReference>
<dbReference type="EMBL" id="FQZY01000078">
    <property type="protein sequence ID" value="SHK72577.1"/>
    <property type="molecule type" value="Genomic_DNA"/>
</dbReference>
<dbReference type="RefSeq" id="WP_073112916.1">
    <property type="nucleotide sequence ID" value="NZ_FQZY01000078.1"/>
</dbReference>
<gene>
    <name evidence="5" type="primary">rplY</name>
    <name evidence="5" type="synonym">ctc</name>
    <name evidence="8" type="ORF">SAMN02745243_03604</name>
</gene>
<dbReference type="SUPFAM" id="SSF50715">
    <property type="entry name" value="Ribosomal protein L25-like"/>
    <property type="match status" value="1"/>
</dbReference>
<dbReference type="Pfam" id="PF01386">
    <property type="entry name" value="Ribosomal_L25p"/>
    <property type="match status" value="1"/>
</dbReference>
<dbReference type="Gene3D" id="2.40.240.10">
    <property type="entry name" value="Ribosomal Protein L25, Chain P"/>
    <property type="match status" value="1"/>
</dbReference>
<dbReference type="Proteomes" id="UP000184301">
    <property type="component" value="Unassembled WGS sequence"/>
</dbReference>
<dbReference type="AlphaFoldDB" id="A0A1M6UTQ5"/>
<comment type="subunit">
    <text evidence="5">Part of the 50S ribosomal subunit; part of the 5S rRNA/L5/L18/L25 subcomplex. Contacts the 5S rRNA. Binds to the 5S rRNA independently of L5 and L18.</text>
</comment>
<accession>A0A1M6UTQ5</accession>
<keyword evidence="1 5" id="KW-0699">rRNA-binding</keyword>
<keyword evidence="9" id="KW-1185">Reference proteome</keyword>
<dbReference type="GO" id="GO:0003735">
    <property type="term" value="F:structural constituent of ribosome"/>
    <property type="evidence" value="ECO:0007669"/>
    <property type="project" value="InterPro"/>
</dbReference>
<evidence type="ECO:0000313" key="8">
    <source>
        <dbReference type="EMBL" id="SHK72577.1"/>
    </source>
</evidence>
<dbReference type="InterPro" id="IPR011035">
    <property type="entry name" value="Ribosomal_bL25/Gln-tRNA_synth"/>
</dbReference>
<evidence type="ECO:0000256" key="2">
    <source>
        <dbReference type="ARBA" id="ARBA00022884"/>
    </source>
</evidence>
<comment type="similarity">
    <text evidence="5">Belongs to the bacterial ribosomal protein bL25 family. CTC subfamily.</text>
</comment>
<evidence type="ECO:0000256" key="4">
    <source>
        <dbReference type="ARBA" id="ARBA00023274"/>
    </source>
</evidence>
<organism evidence="8 9">
    <name type="scientific">Hespellia stercorisuis DSM 15480</name>
    <dbReference type="NCBI Taxonomy" id="1121950"/>
    <lineage>
        <taxon>Bacteria</taxon>
        <taxon>Bacillati</taxon>
        <taxon>Bacillota</taxon>
        <taxon>Clostridia</taxon>
        <taxon>Lachnospirales</taxon>
        <taxon>Lachnospiraceae</taxon>
        <taxon>Hespellia</taxon>
    </lineage>
</organism>
<dbReference type="InterPro" id="IPR001021">
    <property type="entry name" value="Ribosomal_bL25_long"/>
</dbReference>
<evidence type="ECO:0000256" key="5">
    <source>
        <dbReference type="HAMAP-Rule" id="MF_01334"/>
    </source>
</evidence>
<name>A0A1M6UTQ5_9FIRM</name>
<feature type="domain" description="Large ribosomal subunit protein bL25 beta" evidence="7">
    <location>
        <begin position="97"/>
        <end position="177"/>
    </location>
</feature>
<dbReference type="CDD" id="cd00495">
    <property type="entry name" value="Ribosomal_L25_TL5_CTC"/>
    <property type="match status" value="1"/>
</dbReference>
<keyword evidence="3 5" id="KW-0689">Ribosomal protein</keyword>
<dbReference type="HAMAP" id="MF_01334">
    <property type="entry name" value="Ribosomal_bL25_CTC"/>
    <property type="match status" value="1"/>
</dbReference>